<organism evidence="1 2">
    <name type="scientific">Scutellospora calospora</name>
    <dbReference type="NCBI Taxonomy" id="85575"/>
    <lineage>
        <taxon>Eukaryota</taxon>
        <taxon>Fungi</taxon>
        <taxon>Fungi incertae sedis</taxon>
        <taxon>Mucoromycota</taxon>
        <taxon>Glomeromycotina</taxon>
        <taxon>Glomeromycetes</taxon>
        <taxon>Diversisporales</taxon>
        <taxon>Gigasporaceae</taxon>
        <taxon>Scutellospora</taxon>
    </lineage>
</organism>
<evidence type="ECO:0000313" key="2">
    <source>
        <dbReference type="Proteomes" id="UP000789860"/>
    </source>
</evidence>
<name>A0ACA9MZZ7_9GLOM</name>
<comment type="caution">
    <text evidence="1">The sequence shown here is derived from an EMBL/GenBank/DDBJ whole genome shotgun (WGS) entry which is preliminary data.</text>
</comment>
<proteinExistence type="predicted"/>
<sequence>MALKTHGTFIIWDLFTHSAWSEETVFRIDSLASSNRQLHQKQHASFKSKALLSHTLSNVIHGTSSFKHSVSLGLIRSLRISSSRMSIATTSESVSQGRSDSADPRPSIAAVSFMDLRRDDTLTGRKDILKARYHAGDNIQRLWTVANRFFGWASLLQNIQFDRCGRSIVLSSTCIHGGIGELEEIQMSKSRPRPAD</sequence>
<keyword evidence="2" id="KW-1185">Reference proteome</keyword>
<reference evidence="1" key="1">
    <citation type="submission" date="2021-06" db="EMBL/GenBank/DDBJ databases">
        <authorList>
            <person name="Kallberg Y."/>
            <person name="Tangrot J."/>
            <person name="Rosling A."/>
        </authorList>
    </citation>
    <scope>NUCLEOTIDE SEQUENCE</scope>
    <source>
        <strain evidence="1">AU212A</strain>
    </source>
</reference>
<feature type="non-terminal residue" evidence="1">
    <location>
        <position position="196"/>
    </location>
</feature>
<accession>A0ACA9MZZ7</accession>
<evidence type="ECO:0000313" key="1">
    <source>
        <dbReference type="EMBL" id="CAG8622861.1"/>
    </source>
</evidence>
<dbReference type="EMBL" id="CAJVPM010018027">
    <property type="protein sequence ID" value="CAG8622861.1"/>
    <property type="molecule type" value="Genomic_DNA"/>
</dbReference>
<protein>
    <submittedName>
        <fullName evidence="1">9041_t:CDS:1</fullName>
    </submittedName>
</protein>
<dbReference type="Proteomes" id="UP000789860">
    <property type="component" value="Unassembled WGS sequence"/>
</dbReference>
<gene>
    <name evidence="1" type="ORF">SCALOS_LOCUS7708</name>
</gene>